<dbReference type="PANTHER" id="PTHR33546:SF1">
    <property type="entry name" value="LARGE, MULTIFUNCTIONAL SECRETED PROTEIN"/>
    <property type="match status" value="1"/>
</dbReference>
<sequence length="576" mass="60092">MVFPLSPRLPVALAFGVATLALAGCGTKQGEGQQQEAQACAGDNGGLSLPPGFCSSVFADGLGHVRHLVVAPDGVVYANSQPGNEEGDAAASGLIVLRDTDGDGKADEVKRPHAGEKGGTGVALRDGQVYLEDGDRIMRYPLDPASHLPTGKGEVVLTGLATEGDHRSHSIVIAQDGALYVNSGSATNACQKENRQAGSPGETPCEEKALRAGIWRYEAGKLGQAFSPAGRYASGIRNAVGLALDGSGRLFATQHGRDQLHENWGALYDADQGQNLPAEELVEVTKGSDYGWPECYYDSNQKKLVLAPEYGGDGGRKVEQCAQRKAPVAAFPAHWAPNALAIYEGSQFPPAYRGGAFIAFHGSWNRAPGPQGGFNIVFQPMKEGQASGSYVIFADGFAGPGKESGDAEHRPAGLAVGPDGALYISDDKAGRIWKVTYSGDPAAAVTGAEEVVVAKPKDVPAKPSETPGDTPSALPPGVTAAMVERGRLIYSGAQGSATCSGCHGPNGEGSEIAPKLADQQWLWGKGELADIRNIIVKGVPQPKRHAAPMPPYGGAEMTPEEVDAVAAYVWSLSHRR</sequence>
<evidence type="ECO:0000256" key="7">
    <source>
        <dbReference type="SAM" id="MobiDB-lite"/>
    </source>
</evidence>
<keyword evidence="2 5" id="KW-0479">Metal-binding</keyword>
<dbReference type="eggNOG" id="COG2010">
    <property type="taxonomic scope" value="Bacteria"/>
</dbReference>
<evidence type="ECO:0000313" key="10">
    <source>
        <dbReference type="EMBL" id="EQB34223.1"/>
    </source>
</evidence>
<feature type="chain" id="PRO_5004566138" description="Cytochrome c domain-containing protein" evidence="8">
    <location>
        <begin position="24"/>
        <end position="576"/>
    </location>
</feature>
<dbReference type="eggNOG" id="COG2133">
    <property type="taxonomic scope" value="Bacteria"/>
</dbReference>
<evidence type="ECO:0000256" key="8">
    <source>
        <dbReference type="SAM" id="SignalP"/>
    </source>
</evidence>
<dbReference type="STRING" id="1346791.M529_00995"/>
<organism evidence="10 11">
    <name type="scientific">Sphingobium ummariense RL-3</name>
    <dbReference type="NCBI Taxonomy" id="1346791"/>
    <lineage>
        <taxon>Bacteria</taxon>
        <taxon>Pseudomonadati</taxon>
        <taxon>Pseudomonadota</taxon>
        <taxon>Alphaproteobacteria</taxon>
        <taxon>Sphingomonadales</taxon>
        <taxon>Sphingomonadaceae</taxon>
        <taxon>Sphingobium</taxon>
    </lineage>
</organism>
<evidence type="ECO:0000256" key="1">
    <source>
        <dbReference type="ARBA" id="ARBA00022617"/>
    </source>
</evidence>
<protein>
    <recommendedName>
        <fullName evidence="9">Cytochrome c domain-containing protein</fullName>
    </recommendedName>
</protein>
<dbReference type="SUPFAM" id="SSF46626">
    <property type="entry name" value="Cytochrome c"/>
    <property type="match status" value="1"/>
</dbReference>
<dbReference type="SUPFAM" id="SSF50952">
    <property type="entry name" value="Soluble quinoprotein glucose dehydrogenase"/>
    <property type="match status" value="1"/>
</dbReference>
<feature type="signal peptide" evidence="8">
    <location>
        <begin position="1"/>
        <end position="23"/>
    </location>
</feature>
<dbReference type="InterPro" id="IPR009056">
    <property type="entry name" value="Cyt_c-like_dom"/>
</dbReference>
<dbReference type="PANTHER" id="PTHR33546">
    <property type="entry name" value="LARGE, MULTIFUNCTIONAL SECRETED PROTEIN-RELATED"/>
    <property type="match status" value="1"/>
</dbReference>
<feature type="region of interest" description="Disordered" evidence="7">
    <location>
        <begin position="102"/>
        <end position="121"/>
    </location>
</feature>
<keyword evidence="3" id="KW-0677">Repeat</keyword>
<keyword evidence="1 5" id="KW-0349">Heme</keyword>
<dbReference type="RefSeq" id="WP_021316258.1">
    <property type="nucleotide sequence ID" value="NZ_AUWY01000019.1"/>
</dbReference>
<dbReference type="AlphaFoldDB" id="T0KLH1"/>
<dbReference type="InterPro" id="IPR011041">
    <property type="entry name" value="Quinoprot_gluc/sorb_DH_b-prop"/>
</dbReference>
<dbReference type="Pfam" id="PF22807">
    <property type="entry name" value="TrAA12"/>
    <property type="match status" value="1"/>
</dbReference>
<dbReference type="Gene3D" id="2.120.10.30">
    <property type="entry name" value="TolB, C-terminal domain"/>
    <property type="match status" value="1"/>
</dbReference>
<proteinExistence type="predicted"/>
<feature type="compositionally biased region" description="Basic and acidic residues" evidence="7">
    <location>
        <begin position="102"/>
        <end position="116"/>
    </location>
</feature>
<dbReference type="OrthoDB" id="9770043at2"/>
<dbReference type="GO" id="GO:0009055">
    <property type="term" value="F:electron transfer activity"/>
    <property type="evidence" value="ECO:0007669"/>
    <property type="project" value="InterPro"/>
</dbReference>
<keyword evidence="8" id="KW-0732">Signal</keyword>
<dbReference type="GO" id="GO:0046872">
    <property type="term" value="F:metal ion binding"/>
    <property type="evidence" value="ECO:0007669"/>
    <property type="project" value="UniProtKB-KW"/>
</dbReference>
<dbReference type="InterPro" id="IPR054539">
    <property type="entry name" value="Beta-prop_PDH"/>
</dbReference>
<evidence type="ECO:0000256" key="6">
    <source>
        <dbReference type="PROSITE-ProRule" id="PRU00504"/>
    </source>
</evidence>
<comment type="caution">
    <text evidence="10">The sequence shown here is derived from an EMBL/GenBank/DDBJ whole genome shotgun (WGS) entry which is preliminary data.</text>
</comment>
<dbReference type="PROSITE" id="PS51007">
    <property type="entry name" value="CYTC"/>
    <property type="match status" value="1"/>
</dbReference>
<dbReference type="InterPro" id="IPR011042">
    <property type="entry name" value="6-blade_b-propeller_TolB-like"/>
</dbReference>
<dbReference type="PROSITE" id="PS51125">
    <property type="entry name" value="NHL"/>
    <property type="match status" value="1"/>
</dbReference>
<dbReference type="EMBL" id="AUWY01000019">
    <property type="protein sequence ID" value="EQB34223.1"/>
    <property type="molecule type" value="Genomic_DNA"/>
</dbReference>
<accession>T0KLH1</accession>
<evidence type="ECO:0000256" key="2">
    <source>
        <dbReference type="ARBA" id="ARBA00022723"/>
    </source>
</evidence>
<evidence type="ECO:0000259" key="9">
    <source>
        <dbReference type="PROSITE" id="PS51007"/>
    </source>
</evidence>
<evidence type="ECO:0000256" key="5">
    <source>
        <dbReference type="PROSITE-ProRule" id="PRU00433"/>
    </source>
</evidence>
<reference evidence="10 11" key="1">
    <citation type="journal article" date="2013" name="Genome Announc.">
        <title>Draft Genome Sequence of Sphingobium ummariense Strain RL-3, a Hexachlorocyclohexane-Degrading Bacterium.</title>
        <authorList>
            <person name="Kohli P."/>
            <person name="Dua A."/>
            <person name="Sangwan N."/>
            <person name="Oldach P."/>
            <person name="Khurana J.P."/>
            <person name="Lal R."/>
        </authorList>
    </citation>
    <scope>NUCLEOTIDE SEQUENCE [LARGE SCALE GENOMIC DNA]</scope>
    <source>
        <strain evidence="10 11">RL-3</strain>
    </source>
</reference>
<dbReference type="Pfam" id="PF00034">
    <property type="entry name" value="Cytochrom_C"/>
    <property type="match status" value="1"/>
</dbReference>
<dbReference type="InterPro" id="IPR001258">
    <property type="entry name" value="NHL_repeat"/>
</dbReference>
<dbReference type="Gene3D" id="1.10.760.10">
    <property type="entry name" value="Cytochrome c-like domain"/>
    <property type="match status" value="1"/>
</dbReference>
<gene>
    <name evidence="10" type="ORF">M529_00995</name>
</gene>
<keyword evidence="4 5" id="KW-0408">Iron</keyword>
<evidence type="ECO:0000256" key="3">
    <source>
        <dbReference type="ARBA" id="ARBA00022737"/>
    </source>
</evidence>
<feature type="repeat" description="NHL" evidence="6">
    <location>
        <begin position="410"/>
        <end position="438"/>
    </location>
</feature>
<dbReference type="PATRIC" id="fig|1346791.3.peg.188"/>
<dbReference type="GO" id="GO:0020037">
    <property type="term" value="F:heme binding"/>
    <property type="evidence" value="ECO:0007669"/>
    <property type="project" value="InterPro"/>
</dbReference>
<keyword evidence="11" id="KW-1185">Reference proteome</keyword>
<name>T0KLH1_9SPHN</name>
<dbReference type="Proteomes" id="UP000015523">
    <property type="component" value="Unassembled WGS sequence"/>
</dbReference>
<feature type="domain" description="Cytochrome c" evidence="9">
    <location>
        <begin position="481"/>
        <end position="573"/>
    </location>
</feature>
<evidence type="ECO:0000256" key="4">
    <source>
        <dbReference type="ARBA" id="ARBA00023004"/>
    </source>
</evidence>
<evidence type="ECO:0000313" key="11">
    <source>
        <dbReference type="Proteomes" id="UP000015523"/>
    </source>
</evidence>
<dbReference type="InterPro" id="IPR036909">
    <property type="entry name" value="Cyt_c-like_dom_sf"/>
</dbReference>